<organism evidence="2 3">
    <name type="scientific">Loktanella atrilutea</name>
    <dbReference type="NCBI Taxonomy" id="366533"/>
    <lineage>
        <taxon>Bacteria</taxon>
        <taxon>Pseudomonadati</taxon>
        <taxon>Pseudomonadota</taxon>
        <taxon>Alphaproteobacteria</taxon>
        <taxon>Rhodobacterales</taxon>
        <taxon>Roseobacteraceae</taxon>
        <taxon>Loktanella</taxon>
    </lineage>
</organism>
<dbReference type="AlphaFoldDB" id="A0A1M5B237"/>
<keyword evidence="1" id="KW-0812">Transmembrane</keyword>
<keyword evidence="1" id="KW-0472">Membrane</keyword>
<protein>
    <recommendedName>
        <fullName evidence="4">PH domain-containing protein</fullName>
    </recommendedName>
</protein>
<reference evidence="3" key="1">
    <citation type="submission" date="2016-11" db="EMBL/GenBank/DDBJ databases">
        <authorList>
            <person name="Varghese N."/>
            <person name="Submissions S."/>
        </authorList>
    </citation>
    <scope>NUCLEOTIDE SEQUENCE [LARGE SCALE GENOMIC DNA]</scope>
    <source>
        <strain evidence="3">DSM 29326</strain>
    </source>
</reference>
<dbReference type="EMBL" id="FQUE01000005">
    <property type="protein sequence ID" value="SHF36574.1"/>
    <property type="molecule type" value="Genomic_DNA"/>
</dbReference>
<evidence type="ECO:0000313" key="2">
    <source>
        <dbReference type="EMBL" id="SHF36574.1"/>
    </source>
</evidence>
<keyword evidence="3" id="KW-1185">Reference proteome</keyword>
<dbReference type="STRING" id="366533.SAMN05444339_105200"/>
<proteinExistence type="predicted"/>
<evidence type="ECO:0000256" key="1">
    <source>
        <dbReference type="SAM" id="Phobius"/>
    </source>
</evidence>
<gene>
    <name evidence="2" type="ORF">SAMN05444339_105200</name>
</gene>
<keyword evidence="1" id="KW-1133">Transmembrane helix</keyword>
<dbReference type="Proteomes" id="UP000183987">
    <property type="component" value="Unassembled WGS sequence"/>
</dbReference>
<feature type="transmembrane region" description="Helical" evidence="1">
    <location>
        <begin position="49"/>
        <end position="66"/>
    </location>
</feature>
<dbReference type="RefSeq" id="WP_072857535.1">
    <property type="nucleotide sequence ID" value="NZ_FQUE01000005.1"/>
</dbReference>
<sequence length="161" mass="17121">MTPSSPPDHRQALSLSPTPARTGGGIAVMLGLAALLLRTAPGQEPLPQAVMIAVAVATLWVAFALWRGRHDCLRWTAQGLIDGQGRVIAPRDAIQGVDRSPLSLRPSNGFNLALRRAQPRAWQPGLYWCLGRRVGIGGLAPPSESKAMADRIALDTAPPPE</sequence>
<dbReference type="OrthoDB" id="7862519at2"/>
<evidence type="ECO:0008006" key="4">
    <source>
        <dbReference type="Google" id="ProtNLM"/>
    </source>
</evidence>
<feature type="transmembrane region" description="Helical" evidence="1">
    <location>
        <begin position="20"/>
        <end position="37"/>
    </location>
</feature>
<name>A0A1M5B237_LOKAT</name>
<accession>A0A1M5B237</accession>
<evidence type="ECO:0000313" key="3">
    <source>
        <dbReference type="Proteomes" id="UP000183987"/>
    </source>
</evidence>